<dbReference type="InterPro" id="IPR021804">
    <property type="entry name" value="DUF3375"/>
</dbReference>
<dbReference type="Proteomes" id="UP000292373">
    <property type="component" value="Unassembled WGS sequence"/>
</dbReference>
<accession>A0A4Q9KCM0</accession>
<proteinExistence type="predicted"/>
<reference evidence="1 2" key="1">
    <citation type="submission" date="2019-01" db="EMBL/GenBank/DDBJ databases">
        <title>Lactibacter flavus gen. nov., sp. nov., a novel bacterium of the family Propionibacteriaceae isolated from raw milk and dairy products.</title>
        <authorList>
            <person name="Huptas C."/>
            <person name="Wenning M."/>
            <person name="Breitenwieser F."/>
            <person name="Doll E."/>
            <person name="Von Neubeck M."/>
            <person name="Busse H.-J."/>
            <person name="Scherer S."/>
        </authorList>
    </citation>
    <scope>NUCLEOTIDE SEQUENCE [LARGE SCALE GENOMIC DNA]</scope>
    <source>
        <strain evidence="1 2">KCTC 33808</strain>
    </source>
</reference>
<dbReference type="OrthoDB" id="138803at2"/>
<gene>
    <name evidence="1" type="ORF">ET989_10140</name>
</gene>
<evidence type="ECO:0000313" key="1">
    <source>
        <dbReference type="EMBL" id="TBT84013.1"/>
    </source>
</evidence>
<evidence type="ECO:0000313" key="2">
    <source>
        <dbReference type="Proteomes" id="UP000292373"/>
    </source>
</evidence>
<organism evidence="1 2">
    <name type="scientific">Propioniciclava sinopodophylli</name>
    <dbReference type="NCBI Taxonomy" id="1837344"/>
    <lineage>
        <taxon>Bacteria</taxon>
        <taxon>Bacillati</taxon>
        <taxon>Actinomycetota</taxon>
        <taxon>Actinomycetes</taxon>
        <taxon>Propionibacteriales</taxon>
        <taxon>Propionibacteriaceae</taxon>
        <taxon>Propioniciclava</taxon>
    </lineage>
</organism>
<sequence>MAARGETVGVNPRTLRAAADLAGDFTGAHGVRPYTAPMAGRTGSAVTAQRASQSAGLKLLRADLMPAMVAIFSGRFADHRILTYAEFVAGVADDLDELRDAGFALPQTAQQYVAAWIRDGILIRRPTESREETVELSRDAADAVRFVTAVEQPQSAVTSSRLSNLADLLSGLARDSDPEPTSRLDSLRAERDRLDAEIARVESGEFEPMSDIEATERLREILRLAGEVPGDFAKVADDLDRLNQGLREQIITNDGSRGSVLARVFAGVDVIEESDAGRTFAAFHRLLLDPALTDAFDEAVDAVLQRSFTQALAGSDAAFLRQFLTTLQQESAQVRQTLTSFSRSLRRFVETQEYREHKRLADALERAEQAAYAALQRLSPIKEVGRSLDLTSVPISSIGAWALHNPADLRTQTEVVEHPTTPLDIEHLRALVRLTEIDFPELQRHIAATLADTPTATAGEVLARFPATQGLASIVGMLLLATDHAIATPEHETWSWTSPSGRTKNVSAPRYVFSQVPQHWSEA</sequence>
<protein>
    <submittedName>
        <fullName evidence="1">DUF3375 domain-containing protein</fullName>
    </submittedName>
</protein>
<name>A0A4Q9KCM0_9ACTN</name>
<dbReference type="Pfam" id="PF11855">
    <property type="entry name" value="DUF3375"/>
    <property type="match status" value="1"/>
</dbReference>
<keyword evidence="2" id="KW-1185">Reference proteome</keyword>
<comment type="caution">
    <text evidence="1">The sequence shown here is derived from an EMBL/GenBank/DDBJ whole genome shotgun (WGS) entry which is preliminary data.</text>
</comment>
<dbReference type="EMBL" id="SDMQ01000009">
    <property type="protein sequence ID" value="TBT84013.1"/>
    <property type="molecule type" value="Genomic_DNA"/>
</dbReference>
<dbReference type="AlphaFoldDB" id="A0A4Q9KCM0"/>